<protein>
    <recommendedName>
        <fullName evidence="3">receptor protein-tyrosine kinase</fullName>
        <ecNumber evidence="3">2.7.10.1</ecNumber>
    </recommendedName>
</protein>
<evidence type="ECO:0000256" key="7">
    <source>
        <dbReference type="ARBA" id="ARBA00022840"/>
    </source>
</evidence>
<feature type="domain" description="Protein kinase" evidence="14">
    <location>
        <begin position="613"/>
        <end position="878"/>
    </location>
</feature>
<dbReference type="InterPro" id="IPR020635">
    <property type="entry name" value="Tyr_kinase_cat_dom"/>
</dbReference>
<evidence type="ECO:0000256" key="8">
    <source>
        <dbReference type="ARBA" id="ARBA00023136"/>
    </source>
</evidence>
<evidence type="ECO:0000256" key="6">
    <source>
        <dbReference type="ARBA" id="ARBA00022777"/>
    </source>
</evidence>
<reference evidence="15" key="1">
    <citation type="submission" date="2023-06" db="EMBL/GenBank/DDBJ databases">
        <title>Genomic analysis of the entomopathogenic nematode Steinernema hermaphroditum.</title>
        <authorList>
            <person name="Schwarz E.M."/>
            <person name="Heppert J.K."/>
            <person name="Baniya A."/>
            <person name="Schwartz H.T."/>
            <person name="Tan C.-H."/>
            <person name="Antoshechkin I."/>
            <person name="Sternberg P.W."/>
            <person name="Goodrich-Blair H."/>
            <person name="Dillman A.R."/>
        </authorList>
    </citation>
    <scope>NUCLEOTIDE SEQUENCE</scope>
    <source>
        <strain evidence="15">PS9179</strain>
        <tissue evidence="15">Whole animal</tissue>
    </source>
</reference>
<keyword evidence="6" id="KW-0418">Kinase</keyword>
<evidence type="ECO:0000256" key="3">
    <source>
        <dbReference type="ARBA" id="ARBA00011902"/>
    </source>
</evidence>
<dbReference type="Pfam" id="PF07714">
    <property type="entry name" value="PK_Tyr_Ser-Thr"/>
    <property type="match status" value="1"/>
</dbReference>
<dbReference type="GO" id="GO:0004714">
    <property type="term" value="F:transmembrane receptor protein tyrosine kinase activity"/>
    <property type="evidence" value="ECO:0007669"/>
    <property type="project" value="UniProtKB-EC"/>
</dbReference>
<evidence type="ECO:0000256" key="5">
    <source>
        <dbReference type="ARBA" id="ARBA00022741"/>
    </source>
</evidence>
<comment type="catalytic activity">
    <reaction evidence="10">
        <text>L-tyrosyl-[protein] + ATP = O-phospho-L-tyrosyl-[protein] + ADP + H(+)</text>
        <dbReference type="Rhea" id="RHEA:10596"/>
        <dbReference type="Rhea" id="RHEA-COMP:10136"/>
        <dbReference type="Rhea" id="RHEA-COMP:20101"/>
        <dbReference type="ChEBI" id="CHEBI:15378"/>
        <dbReference type="ChEBI" id="CHEBI:30616"/>
        <dbReference type="ChEBI" id="CHEBI:46858"/>
        <dbReference type="ChEBI" id="CHEBI:61978"/>
        <dbReference type="ChEBI" id="CHEBI:456216"/>
        <dbReference type="EC" id="2.7.10.1"/>
    </reaction>
</comment>
<dbReference type="EMBL" id="JAUCMV010000001">
    <property type="protein sequence ID" value="KAK0427940.1"/>
    <property type="molecule type" value="Genomic_DNA"/>
</dbReference>
<dbReference type="PROSITE" id="PS00107">
    <property type="entry name" value="PROTEIN_KINASE_ATP"/>
    <property type="match status" value="1"/>
</dbReference>
<keyword evidence="7 11" id="KW-0067">ATP-binding</keyword>
<evidence type="ECO:0000256" key="4">
    <source>
        <dbReference type="ARBA" id="ARBA00022679"/>
    </source>
</evidence>
<dbReference type="SMART" id="SM00219">
    <property type="entry name" value="TyrKc"/>
    <property type="match status" value="1"/>
</dbReference>
<keyword evidence="8 12" id="KW-0472">Membrane</keyword>
<dbReference type="InterPro" id="IPR050122">
    <property type="entry name" value="RTK"/>
</dbReference>
<name>A0AA39MBX9_9BILA</name>
<dbReference type="InterPro" id="IPR017441">
    <property type="entry name" value="Protein_kinase_ATP_BS"/>
</dbReference>
<dbReference type="GO" id="GO:0048680">
    <property type="term" value="P:positive regulation of axon regeneration"/>
    <property type="evidence" value="ECO:0007669"/>
    <property type="project" value="UniProtKB-ARBA"/>
</dbReference>
<keyword evidence="4" id="KW-0808">Transferase</keyword>
<dbReference type="InterPro" id="IPR011009">
    <property type="entry name" value="Kinase-like_dom_sf"/>
</dbReference>
<keyword evidence="13" id="KW-0732">Signal</keyword>
<dbReference type="SUPFAM" id="SSF56112">
    <property type="entry name" value="Protein kinase-like (PK-like)"/>
    <property type="match status" value="1"/>
</dbReference>
<dbReference type="AlphaFoldDB" id="A0AA39MBX9"/>
<feature type="transmembrane region" description="Helical" evidence="12">
    <location>
        <begin position="533"/>
        <end position="554"/>
    </location>
</feature>
<evidence type="ECO:0000256" key="9">
    <source>
        <dbReference type="ARBA" id="ARBA00023137"/>
    </source>
</evidence>
<dbReference type="GO" id="GO:0016477">
    <property type="term" value="P:cell migration"/>
    <property type="evidence" value="ECO:0007669"/>
    <property type="project" value="TreeGrafter"/>
</dbReference>
<dbReference type="GO" id="GO:0005886">
    <property type="term" value="C:plasma membrane"/>
    <property type="evidence" value="ECO:0007669"/>
    <property type="project" value="TreeGrafter"/>
</dbReference>
<keyword evidence="5 11" id="KW-0547">Nucleotide-binding</keyword>
<keyword evidence="12" id="KW-0812">Transmembrane</keyword>
<evidence type="ECO:0000256" key="11">
    <source>
        <dbReference type="PROSITE-ProRule" id="PRU10141"/>
    </source>
</evidence>
<dbReference type="FunFam" id="1.10.510.10:FF:001512">
    <property type="entry name" value="Receptor tyrosine-protein kinase erbB-2"/>
    <property type="match status" value="1"/>
</dbReference>
<sequence length="905" mass="103317">MLTFLIFITIFIRSVPAYEGKIQRFDALDDVVAIARAVYIHIYRPYNGTDIDLSVPLYKIPIAPRSFPWTFANILIHLKLVTTSQLSYCNSTDCWLCSLKDNGSHLCQEYHVSNSWRKMSSVECVVGDVYMTVRFIDAMGNGCVTKFEIAVNETQSPIYPKSKADDMEETYTRNNTLLKSFHSGRFSYFVESADRVDVPACLLSKKPTVCTKYKKIVRAIRVCDDDETEHLESKTTVTLRCSSTFWERKWDAAFIASYNKEYGGFLTIGFASSSTSTVWFCQFFLKDIEKRSQQTWDICQNVTYSSVQKCRAQDAAYRECRITSTNSTGQLSLCRKYSKKTSSKTDICSLRQYSSDRGRHYWLEDFGPVVGYPDISLDPYQAQLLSFVYHPSSDSYFVLKKTSDGSTRIDRMMGDQNGEFGDASNTRSLWNTSGVDTLPLVYDSLSNAIFYSRNNSVEIQPVTCRNLYKSCDQIPPKNERDPLNCAWCQVTENEGFSRPQDSHDPALSCPESKLFIKACPQSSTLIFNPLSKIAIGLGVTVAVLVLVAVVYFVCKARMKGKESPILNIEEPRSPLPQPSPFRQFYEAYGTTCSDAYRFLFERSDKRISYEDLTMDSVPIGEGCYGQVYRGEYRKDGTTITVACKMVTNPEESSTADFLREARAMWVLDHPRVLEFVGICFDSEQPNRPTILVTKYMSHGDLRGYLRNINNVMSFGQMLNFGLEVAEGMDYIHSMGIIHRDLAARNCMLDDDLHVCIADFGLSRFIADSDEVYQMQTSRMLPVTLMSIEALAHGHFSTKSDVWAFGNLLWEVMTRGCRPWEEVSCRMDLLRCLRQGERLPLQQEWPPSIYYRIMMPCWSESPDDRPTFRDILAELNLVIEDLGAQRRFKIDTGYEVPIVRDHLQSS</sequence>
<feature type="signal peptide" evidence="13">
    <location>
        <begin position="1"/>
        <end position="17"/>
    </location>
</feature>
<dbReference type="CDD" id="cd00192">
    <property type="entry name" value="PTKc"/>
    <property type="match status" value="1"/>
</dbReference>
<gene>
    <name evidence="15" type="ORF">QR680_010497</name>
</gene>
<evidence type="ECO:0000256" key="2">
    <source>
        <dbReference type="ARBA" id="ARBA00004308"/>
    </source>
</evidence>
<dbReference type="Gene3D" id="1.10.510.10">
    <property type="entry name" value="Transferase(Phosphotransferase) domain 1"/>
    <property type="match status" value="1"/>
</dbReference>
<keyword evidence="16" id="KW-1185">Reference proteome</keyword>
<dbReference type="PRINTS" id="PR00109">
    <property type="entry name" value="TYRKINASE"/>
</dbReference>
<evidence type="ECO:0000259" key="14">
    <source>
        <dbReference type="PROSITE" id="PS50011"/>
    </source>
</evidence>
<dbReference type="PANTHER" id="PTHR24416">
    <property type="entry name" value="TYROSINE-PROTEIN KINASE RECEPTOR"/>
    <property type="match status" value="1"/>
</dbReference>
<dbReference type="Proteomes" id="UP001175271">
    <property type="component" value="Unassembled WGS sequence"/>
</dbReference>
<dbReference type="EC" id="2.7.10.1" evidence="3"/>
<evidence type="ECO:0000313" key="15">
    <source>
        <dbReference type="EMBL" id="KAK0427940.1"/>
    </source>
</evidence>
<dbReference type="GO" id="GO:0043235">
    <property type="term" value="C:receptor complex"/>
    <property type="evidence" value="ECO:0007669"/>
    <property type="project" value="TreeGrafter"/>
</dbReference>
<evidence type="ECO:0000256" key="12">
    <source>
        <dbReference type="SAM" id="Phobius"/>
    </source>
</evidence>
<evidence type="ECO:0000256" key="10">
    <source>
        <dbReference type="ARBA" id="ARBA00051243"/>
    </source>
</evidence>
<proteinExistence type="predicted"/>
<keyword evidence="12" id="KW-1133">Transmembrane helix</keyword>
<comment type="caution">
    <text evidence="15">The sequence shown here is derived from an EMBL/GenBank/DDBJ whole genome shotgun (WGS) entry which is preliminary data.</text>
</comment>
<dbReference type="PANTHER" id="PTHR24416:SF564">
    <property type="entry name" value="MACROPHAGE-STIMULATING PROTEIN RECEPTOR"/>
    <property type="match status" value="1"/>
</dbReference>
<dbReference type="InterPro" id="IPR000719">
    <property type="entry name" value="Prot_kinase_dom"/>
</dbReference>
<accession>A0AA39MBX9</accession>
<dbReference type="GO" id="GO:0061564">
    <property type="term" value="P:axon development"/>
    <property type="evidence" value="ECO:0007669"/>
    <property type="project" value="UniProtKB-ARBA"/>
</dbReference>
<organism evidence="15 16">
    <name type="scientific">Steinernema hermaphroditum</name>
    <dbReference type="NCBI Taxonomy" id="289476"/>
    <lineage>
        <taxon>Eukaryota</taxon>
        <taxon>Metazoa</taxon>
        <taxon>Ecdysozoa</taxon>
        <taxon>Nematoda</taxon>
        <taxon>Chromadorea</taxon>
        <taxon>Rhabditida</taxon>
        <taxon>Tylenchina</taxon>
        <taxon>Panagrolaimomorpha</taxon>
        <taxon>Strongyloidoidea</taxon>
        <taxon>Steinernematidae</taxon>
        <taxon>Steinernema</taxon>
    </lineage>
</organism>
<comment type="subcellular location">
    <subcellularLocation>
        <location evidence="2">Endomembrane system</location>
    </subcellularLocation>
    <subcellularLocation>
        <location evidence="1">Membrane</location>
        <topology evidence="1">Single-pass membrane protein</topology>
    </subcellularLocation>
</comment>
<dbReference type="PROSITE" id="PS50011">
    <property type="entry name" value="PROTEIN_KINASE_DOM"/>
    <property type="match status" value="1"/>
</dbReference>
<dbReference type="InterPro" id="IPR001245">
    <property type="entry name" value="Ser-Thr/Tyr_kinase_cat_dom"/>
</dbReference>
<evidence type="ECO:0000256" key="13">
    <source>
        <dbReference type="SAM" id="SignalP"/>
    </source>
</evidence>
<evidence type="ECO:0000313" key="16">
    <source>
        <dbReference type="Proteomes" id="UP001175271"/>
    </source>
</evidence>
<dbReference type="InterPro" id="IPR008266">
    <property type="entry name" value="Tyr_kinase_AS"/>
</dbReference>
<dbReference type="GO" id="GO:0007169">
    <property type="term" value="P:cell surface receptor protein tyrosine kinase signaling pathway"/>
    <property type="evidence" value="ECO:0007669"/>
    <property type="project" value="TreeGrafter"/>
</dbReference>
<evidence type="ECO:0000256" key="1">
    <source>
        <dbReference type="ARBA" id="ARBA00004167"/>
    </source>
</evidence>
<feature type="chain" id="PRO_5041219698" description="receptor protein-tyrosine kinase" evidence="13">
    <location>
        <begin position="18"/>
        <end position="905"/>
    </location>
</feature>
<dbReference type="GO" id="GO:0012505">
    <property type="term" value="C:endomembrane system"/>
    <property type="evidence" value="ECO:0007669"/>
    <property type="project" value="UniProtKB-SubCell"/>
</dbReference>
<feature type="binding site" evidence="11">
    <location>
        <position position="644"/>
    </location>
    <ligand>
        <name>ATP</name>
        <dbReference type="ChEBI" id="CHEBI:30616"/>
    </ligand>
</feature>
<dbReference type="GO" id="GO:0005524">
    <property type="term" value="F:ATP binding"/>
    <property type="evidence" value="ECO:0007669"/>
    <property type="project" value="UniProtKB-UniRule"/>
</dbReference>
<dbReference type="PROSITE" id="PS00109">
    <property type="entry name" value="PROTEIN_KINASE_TYR"/>
    <property type="match status" value="1"/>
</dbReference>
<keyword evidence="9" id="KW-0829">Tyrosine-protein kinase</keyword>